<dbReference type="Pfam" id="PF13578">
    <property type="entry name" value="Methyltransf_24"/>
    <property type="match status" value="1"/>
</dbReference>
<reference evidence="9 10" key="1">
    <citation type="submission" date="2024-10" db="EMBL/GenBank/DDBJ databases">
        <title>Updated reference genomes for cyclostephanoid diatoms.</title>
        <authorList>
            <person name="Roberts W.R."/>
            <person name="Alverson A.J."/>
        </authorList>
    </citation>
    <scope>NUCLEOTIDE SEQUENCE [LARGE SCALE GENOMIC DNA]</scope>
    <source>
        <strain evidence="9 10">AJA228-03</strain>
    </source>
</reference>
<gene>
    <name evidence="9" type="ORF">ACHAXA_004133</name>
</gene>
<dbReference type="InterPro" id="IPR006620">
    <property type="entry name" value="Pro_4_hyd_alph"/>
</dbReference>
<dbReference type="Gene3D" id="3.40.50.150">
    <property type="entry name" value="Vaccinia Virus protein VP39"/>
    <property type="match status" value="1"/>
</dbReference>
<evidence type="ECO:0000313" key="10">
    <source>
        <dbReference type="Proteomes" id="UP001530377"/>
    </source>
</evidence>
<name>A0ABD3SHH9_9STRA</name>
<dbReference type="Gene3D" id="2.60.120.620">
    <property type="entry name" value="q2cbj1_9rhob like domain"/>
    <property type="match status" value="1"/>
</dbReference>
<accession>A0ABD3SHH9</accession>
<keyword evidence="10" id="KW-1185">Reference proteome</keyword>
<feature type="compositionally biased region" description="Low complexity" evidence="6">
    <location>
        <begin position="130"/>
        <end position="150"/>
    </location>
</feature>
<feature type="domain" description="Fe2OG dioxygenase" evidence="8">
    <location>
        <begin position="283"/>
        <end position="460"/>
    </location>
</feature>
<evidence type="ECO:0000256" key="3">
    <source>
        <dbReference type="ARBA" id="ARBA00022964"/>
    </source>
</evidence>
<dbReference type="Proteomes" id="UP001530377">
    <property type="component" value="Unassembled WGS sequence"/>
</dbReference>
<organism evidence="9 10">
    <name type="scientific">Cyclostephanos tholiformis</name>
    <dbReference type="NCBI Taxonomy" id="382380"/>
    <lineage>
        <taxon>Eukaryota</taxon>
        <taxon>Sar</taxon>
        <taxon>Stramenopiles</taxon>
        <taxon>Ochrophyta</taxon>
        <taxon>Bacillariophyta</taxon>
        <taxon>Coscinodiscophyceae</taxon>
        <taxon>Thalassiosirophycidae</taxon>
        <taxon>Stephanodiscales</taxon>
        <taxon>Stephanodiscaceae</taxon>
        <taxon>Cyclostephanos</taxon>
    </lineage>
</organism>
<evidence type="ECO:0000256" key="6">
    <source>
        <dbReference type="SAM" id="MobiDB-lite"/>
    </source>
</evidence>
<evidence type="ECO:0000256" key="5">
    <source>
        <dbReference type="ARBA" id="ARBA00023004"/>
    </source>
</evidence>
<feature type="region of interest" description="Disordered" evidence="6">
    <location>
        <begin position="130"/>
        <end position="174"/>
    </location>
</feature>
<keyword evidence="7" id="KW-0732">Signal</keyword>
<evidence type="ECO:0000256" key="2">
    <source>
        <dbReference type="ARBA" id="ARBA00022723"/>
    </source>
</evidence>
<dbReference type="InterPro" id="IPR005123">
    <property type="entry name" value="Oxoglu/Fe-dep_dioxygenase_dom"/>
</dbReference>
<dbReference type="GO" id="GO:0046872">
    <property type="term" value="F:metal ion binding"/>
    <property type="evidence" value="ECO:0007669"/>
    <property type="project" value="UniProtKB-KW"/>
</dbReference>
<keyword evidence="2" id="KW-0479">Metal-binding</keyword>
<keyword evidence="4" id="KW-0560">Oxidoreductase</keyword>
<keyword evidence="5" id="KW-0408">Iron</keyword>
<evidence type="ECO:0000256" key="7">
    <source>
        <dbReference type="SAM" id="SignalP"/>
    </source>
</evidence>
<dbReference type="SUPFAM" id="SSF53335">
    <property type="entry name" value="S-adenosyl-L-methionine-dependent methyltransferases"/>
    <property type="match status" value="1"/>
</dbReference>
<evidence type="ECO:0000313" key="9">
    <source>
        <dbReference type="EMBL" id="KAL3823861.1"/>
    </source>
</evidence>
<comment type="caution">
    <text evidence="9">The sequence shown here is derived from an EMBL/GenBank/DDBJ whole genome shotgun (WGS) entry which is preliminary data.</text>
</comment>
<feature type="signal peptide" evidence="7">
    <location>
        <begin position="1"/>
        <end position="31"/>
    </location>
</feature>
<dbReference type="GO" id="GO:0051213">
    <property type="term" value="F:dioxygenase activity"/>
    <property type="evidence" value="ECO:0007669"/>
    <property type="project" value="UniProtKB-KW"/>
</dbReference>
<keyword evidence="3" id="KW-0223">Dioxygenase</keyword>
<protein>
    <recommendedName>
        <fullName evidence="8">Fe2OG dioxygenase domain-containing protein</fullName>
    </recommendedName>
</protein>
<dbReference type="PANTHER" id="PTHR10869">
    <property type="entry name" value="PROLYL 4-HYDROXYLASE ALPHA SUBUNIT"/>
    <property type="match status" value="1"/>
</dbReference>
<dbReference type="InterPro" id="IPR029063">
    <property type="entry name" value="SAM-dependent_MTases_sf"/>
</dbReference>
<dbReference type="AlphaFoldDB" id="A0ABD3SHH9"/>
<evidence type="ECO:0000256" key="1">
    <source>
        <dbReference type="ARBA" id="ARBA00001961"/>
    </source>
</evidence>
<feature type="chain" id="PRO_5044859057" description="Fe2OG dioxygenase domain-containing protein" evidence="7">
    <location>
        <begin position="32"/>
        <end position="756"/>
    </location>
</feature>
<proteinExistence type="predicted"/>
<evidence type="ECO:0000259" key="8">
    <source>
        <dbReference type="PROSITE" id="PS51471"/>
    </source>
</evidence>
<comment type="cofactor">
    <cofactor evidence="1">
        <name>L-ascorbate</name>
        <dbReference type="ChEBI" id="CHEBI:38290"/>
    </cofactor>
</comment>
<dbReference type="EMBL" id="JALLPB020000028">
    <property type="protein sequence ID" value="KAL3823861.1"/>
    <property type="molecule type" value="Genomic_DNA"/>
</dbReference>
<dbReference type="PROSITE" id="PS51471">
    <property type="entry name" value="FE2OG_OXY"/>
    <property type="match status" value="1"/>
</dbReference>
<feature type="region of interest" description="Disordered" evidence="6">
    <location>
        <begin position="302"/>
        <end position="328"/>
    </location>
</feature>
<evidence type="ECO:0000256" key="4">
    <source>
        <dbReference type="ARBA" id="ARBA00023002"/>
    </source>
</evidence>
<dbReference type="SMART" id="SM00702">
    <property type="entry name" value="P4Hc"/>
    <property type="match status" value="1"/>
</dbReference>
<sequence>MVIPSLPTRGVGGCLSLLFAAIPLLESPCLCLVPPSAMHNLGVVAATYARTRTRTTMTIEMTSDPSTTITTSSTSIKTKWGSIVAYCPELGGDVVRIRAGPDVDDEDDDDGGGGFLASVGVPTFAVVERAPSSSSSSSSSLTPAQTSSSLRSTTRANGEQSPPTPPPPRRMGLEGILRNPNAFVLDGAISVDACERILNACEYDLGFGSYDVGKNNHGAMQVVVSRAISDELFGIIGPHVDVMGVARADDELSGDDRNDVDYDYDGGGGWRSSSSRRYYAPRGINRRFRIYRYAPDGNERFAPHVDAGFPPGGSSLDDDDGPESASSVPFLHWDASHQYPSSSSSSSSGSNVVSRLTVLIYLNDDFRGGHTRFYEPASERRRGDGIENDSICDDCDGGEEGVVVASVRPRAGSILVFPQAVTESAVERARRIWPLHEGSPVISGKRPKYVIRTDVLFETIMSNDFEIPEGEEVLFQHDDAVRDVFLNESPMFSTRFLHHVWPLFNPHMGVENAGPLLYSFVRFTKVRNVVEVGAGYTTLYLLQALKDNEEEMHRVSKLDEEGRLRLLDYPFGTPSLEEWAHSLSPACGNPTSPPSSFSSSLLCIDNCEHQRETASSAVGVARTLGLDSYLQFLKGDAFDALDRHFSSRGVETVDMLWCDFGVGSRMTEFVSRVWRFLRPGGFLVCHSTLTNEKTRMWLEGVRRRAGAEKTGIPAEEYAELSLLEPHKRFQNSVTILQKRVSYGGTRFEEPIYSEYA</sequence>
<dbReference type="PANTHER" id="PTHR10869:SF226">
    <property type="entry name" value="PROLYL 4-HYDROXYLASE ALPHA SUBUNIT DOMAIN-CONTAINING PROTEIN"/>
    <property type="match status" value="1"/>
</dbReference>
<feature type="compositionally biased region" description="Polar residues" evidence="6">
    <location>
        <begin position="151"/>
        <end position="161"/>
    </location>
</feature>
<dbReference type="InterPro" id="IPR045054">
    <property type="entry name" value="P4HA-like"/>
</dbReference>